<dbReference type="GO" id="GO:0006121">
    <property type="term" value="P:mitochondrial electron transport, succinate to ubiquinone"/>
    <property type="evidence" value="ECO:0007669"/>
    <property type="project" value="TreeGrafter"/>
</dbReference>
<keyword evidence="1" id="KW-0472">Membrane</keyword>
<protein>
    <submittedName>
        <fullName evidence="2">Uncharacterized protein</fullName>
    </submittedName>
</protein>
<proteinExistence type="predicted"/>
<comment type="caution">
    <text evidence="2">The sequence shown here is derived from an EMBL/GenBank/DDBJ whole genome shotgun (WGS) entry which is preliminary data.</text>
</comment>
<dbReference type="Gene3D" id="3.50.50.60">
    <property type="entry name" value="FAD/NAD(P)-binding domain"/>
    <property type="match status" value="1"/>
</dbReference>
<gene>
    <name evidence="2" type="ORF">Ddye_006638</name>
</gene>
<name>A0AAD9XIG0_9ROSI</name>
<dbReference type="AlphaFoldDB" id="A0AAD9XIG0"/>
<keyword evidence="3" id="KW-1185">Reference proteome</keyword>
<accession>A0AAD9XIG0</accession>
<sequence length="106" mass="11491">MQYAGSCQGVIPLNMENGTLHRFQAASTILATGVLYLFCMLICVEISNDIYIIDVSSSIIFIINASFSQGYGRAYFSATSAHTYTEDGNAIVARAELPFEVCFTAA</sequence>
<dbReference type="GO" id="GO:0009055">
    <property type="term" value="F:electron transfer activity"/>
    <property type="evidence" value="ECO:0007669"/>
    <property type="project" value="TreeGrafter"/>
</dbReference>
<evidence type="ECO:0000313" key="2">
    <source>
        <dbReference type="EMBL" id="KAK2660105.1"/>
    </source>
</evidence>
<keyword evidence="1" id="KW-1133">Transmembrane helix</keyword>
<dbReference type="GO" id="GO:0005739">
    <property type="term" value="C:mitochondrion"/>
    <property type="evidence" value="ECO:0007669"/>
    <property type="project" value="GOC"/>
</dbReference>
<dbReference type="EMBL" id="JANJYI010000002">
    <property type="protein sequence ID" value="KAK2660105.1"/>
    <property type="molecule type" value="Genomic_DNA"/>
</dbReference>
<evidence type="ECO:0000256" key="1">
    <source>
        <dbReference type="SAM" id="Phobius"/>
    </source>
</evidence>
<reference evidence="2" key="1">
    <citation type="journal article" date="2023" name="Plant J.">
        <title>Genome sequences and population genomics provide insights into the demographic history, inbreeding, and mutation load of two 'living fossil' tree species of Dipteronia.</title>
        <authorList>
            <person name="Feng Y."/>
            <person name="Comes H.P."/>
            <person name="Chen J."/>
            <person name="Zhu S."/>
            <person name="Lu R."/>
            <person name="Zhang X."/>
            <person name="Li P."/>
            <person name="Qiu J."/>
            <person name="Olsen K.M."/>
            <person name="Qiu Y."/>
        </authorList>
    </citation>
    <scope>NUCLEOTIDE SEQUENCE</scope>
    <source>
        <strain evidence="2">KIB01</strain>
    </source>
</reference>
<keyword evidence="1" id="KW-0812">Transmembrane</keyword>
<evidence type="ECO:0000313" key="3">
    <source>
        <dbReference type="Proteomes" id="UP001280121"/>
    </source>
</evidence>
<dbReference type="InterPro" id="IPR036188">
    <property type="entry name" value="FAD/NAD-bd_sf"/>
</dbReference>
<dbReference type="PANTHER" id="PTHR11632:SF51">
    <property type="entry name" value="SUCCINATE DEHYDROGENASE [UBIQUINONE] FLAVOPROTEIN SUBUNIT, MITOCHONDRIAL"/>
    <property type="match status" value="1"/>
</dbReference>
<dbReference type="GO" id="GO:0050660">
    <property type="term" value="F:flavin adenine dinucleotide binding"/>
    <property type="evidence" value="ECO:0007669"/>
    <property type="project" value="TreeGrafter"/>
</dbReference>
<dbReference type="InterPro" id="IPR030664">
    <property type="entry name" value="SdhA/FrdA/AprA"/>
</dbReference>
<dbReference type="Proteomes" id="UP001280121">
    <property type="component" value="Unassembled WGS sequence"/>
</dbReference>
<dbReference type="PANTHER" id="PTHR11632">
    <property type="entry name" value="SUCCINATE DEHYDROGENASE 2 FLAVOPROTEIN SUBUNIT"/>
    <property type="match status" value="1"/>
</dbReference>
<feature type="transmembrane region" description="Helical" evidence="1">
    <location>
        <begin position="23"/>
        <end position="43"/>
    </location>
</feature>
<dbReference type="GO" id="GO:0008177">
    <property type="term" value="F:succinate dehydrogenase (quinone) activity"/>
    <property type="evidence" value="ECO:0007669"/>
    <property type="project" value="TreeGrafter"/>
</dbReference>
<organism evidence="2 3">
    <name type="scientific">Dipteronia dyeriana</name>
    <dbReference type="NCBI Taxonomy" id="168575"/>
    <lineage>
        <taxon>Eukaryota</taxon>
        <taxon>Viridiplantae</taxon>
        <taxon>Streptophyta</taxon>
        <taxon>Embryophyta</taxon>
        <taxon>Tracheophyta</taxon>
        <taxon>Spermatophyta</taxon>
        <taxon>Magnoliopsida</taxon>
        <taxon>eudicotyledons</taxon>
        <taxon>Gunneridae</taxon>
        <taxon>Pentapetalae</taxon>
        <taxon>rosids</taxon>
        <taxon>malvids</taxon>
        <taxon>Sapindales</taxon>
        <taxon>Sapindaceae</taxon>
        <taxon>Hippocastanoideae</taxon>
        <taxon>Acereae</taxon>
        <taxon>Dipteronia</taxon>
    </lineage>
</organism>